<feature type="region of interest" description="Disordered" evidence="1">
    <location>
        <begin position="49"/>
        <end position="73"/>
    </location>
</feature>
<accession>A0A5E4A3R6</accession>
<reference evidence="2" key="2">
    <citation type="submission" date="2020-08" db="EMBL/GenBank/DDBJ databases">
        <authorList>
            <person name="Shumante A."/>
            <person name="Zimin A.V."/>
            <person name="Puiu D."/>
            <person name="Salzberg S.L."/>
        </authorList>
    </citation>
    <scope>NUCLEOTIDE SEQUENCE</scope>
    <source>
        <strain evidence="2">WC2-LM</strain>
        <tissue evidence="2">Liver</tissue>
    </source>
</reference>
<protein>
    <submittedName>
        <fullName evidence="3">Uncharacterized protein</fullName>
    </submittedName>
</protein>
<dbReference type="Proteomes" id="UP000335636">
    <property type="component" value="Unassembled WGS sequence"/>
</dbReference>
<proteinExistence type="predicted"/>
<reference evidence="3 4" key="1">
    <citation type="submission" date="2019-04" db="EMBL/GenBank/DDBJ databases">
        <authorList>
            <person name="Alioto T."/>
            <person name="Alioto T."/>
        </authorList>
    </citation>
    <scope>NUCLEOTIDE SEQUENCE [LARGE SCALE GENOMIC DNA]</scope>
</reference>
<evidence type="ECO:0000313" key="2">
    <source>
        <dbReference type="EMBL" id="KAF7468217.1"/>
    </source>
</evidence>
<name>A0A5E4A3R6_MARMO</name>
<evidence type="ECO:0000313" key="4">
    <source>
        <dbReference type="Proteomes" id="UP000335636"/>
    </source>
</evidence>
<evidence type="ECO:0000256" key="1">
    <source>
        <dbReference type="SAM" id="MobiDB-lite"/>
    </source>
</evidence>
<sequence>MHFEMKCGLFIECAPSRQGPPPRPETLYAERVTCSCKVLAAKEMLSMSPSLSPLTHTRTPKKKKTKPGADEPDEIFSTRWSLLEAFLFRERGPQSLPLHVHTPLV</sequence>
<dbReference type="AlphaFoldDB" id="A0A5E4A3R6"/>
<evidence type="ECO:0000313" key="3">
    <source>
        <dbReference type="EMBL" id="VTJ51362.1"/>
    </source>
</evidence>
<dbReference type="EMBL" id="WJEC01007766">
    <property type="protein sequence ID" value="KAF7468217.1"/>
    <property type="molecule type" value="Genomic_DNA"/>
</dbReference>
<organism evidence="3 4">
    <name type="scientific">Marmota monax</name>
    <name type="common">Woodchuck</name>
    <dbReference type="NCBI Taxonomy" id="9995"/>
    <lineage>
        <taxon>Eukaryota</taxon>
        <taxon>Metazoa</taxon>
        <taxon>Chordata</taxon>
        <taxon>Craniata</taxon>
        <taxon>Vertebrata</taxon>
        <taxon>Euteleostomi</taxon>
        <taxon>Mammalia</taxon>
        <taxon>Eutheria</taxon>
        <taxon>Euarchontoglires</taxon>
        <taxon>Glires</taxon>
        <taxon>Rodentia</taxon>
        <taxon>Sciuromorpha</taxon>
        <taxon>Sciuridae</taxon>
        <taxon>Xerinae</taxon>
        <taxon>Marmotini</taxon>
        <taxon>Marmota</taxon>
    </lineage>
</organism>
<gene>
    <name evidence="2" type="ORF">GHT09_015532</name>
    <name evidence="3" type="ORF">MONAX_5E014283</name>
</gene>
<keyword evidence="4" id="KW-1185">Reference proteome</keyword>
<dbReference type="EMBL" id="CABDUW010000003">
    <property type="protein sequence ID" value="VTJ51362.1"/>
    <property type="molecule type" value="Genomic_DNA"/>
</dbReference>
<dbReference type="Proteomes" id="UP000662637">
    <property type="component" value="Unassembled WGS sequence"/>
</dbReference>